<dbReference type="CDD" id="cd00118">
    <property type="entry name" value="LysM"/>
    <property type="match status" value="1"/>
</dbReference>
<sequence>MHSNSHKKYRIISKFRFYTFVISLLIVIFVIFYSIMAKAEGLSYEKIEAVYIESGDTLWSICSRFVDNKTDIRKYIDEVIKYNNLQSALLKPGQLIYVPIHNLGN</sequence>
<name>A0A1M6F9G3_9FIRM</name>
<dbReference type="Proteomes" id="UP000184442">
    <property type="component" value="Unassembled WGS sequence"/>
</dbReference>
<gene>
    <name evidence="3" type="ORF">SAMN02745176_01889</name>
</gene>
<evidence type="ECO:0000259" key="2">
    <source>
        <dbReference type="PROSITE" id="PS51782"/>
    </source>
</evidence>
<dbReference type="Gene3D" id="3.10.350.10">
    <property type="entry name" value="LysM domain"/>
    <property type="match status" value="1"/>
</dbReference>
<evidence type="ECO:0000256" key="1">
    <source>
        <dbReference type="SAM" id="Phobius"/>
    </source>
</evidence>
<feature type="domain" description="LysM" evidence="2">
    <location>
        <begin position="48"/>
        <end position="98"/>
    </location>
</feature>
<dbReference type="PROSITE" id="PS51782">
    <property type="entry name" value="LYSM"/>
    <property type="match status" value="1"/>
</dbReference>
<dbReference type="Pfam" id="PF01476">
    <property type="entry name" value="LysM"/>
    <property type="match status" value="1"/>
</dbReference>
<accession>A0A1M6F9G3</accession>
<dbReference type="OrthoDB" id="1716479at2"/>
<dbReference type="AlphaFoldDB" id="A0A1M6F9G3"/>
<dbReference type="SUPFAM" id="SSF54106">
    <property type="entry name" value="LysM domain"/>
    <property type="match status" value="1"/>
</dbReference>
<feature type="transmembrane region" description="Helical" evidence="1">
    <location>
        <begin position="15"/>
        <end position="36"/>
    </location>
</feature>
<dbReference type="RefSeq" id="WP_084524465.1">
    <property type="nucleotide sequence ID" value="NZ_FQZS01000011.1"/>
</dbReference>
<proteinExistence type="predicted"/>
<protein>
    <submittedName>
        <fullName evidence="3">LysM domain-containing protein</fullName>
    </submittedName>
</protein>
<keyword evidence="1" id="KW-1133">Transmembrane helix</keyword>
<evidence type="ECO:0000313" key="4">
    <source>
        <dbReference type="Proteomes" id="UP000184442"/>
    </source>
</evidence>
<dbReference type="EMBL" id="FQZS01000011">
    <property type="protein sequence ID" value="SHI94313.1"/>
    <property type="molecule type" value="Genomic_DNA"/>
</dbReference>
<dbReference type="InterPro" id="IPR018392">
    <property type="entry name" value="LysM"/>
</dbReference>
<evidence type="ECO:0000313" key="3">
    <source>
        <dbReference type="EMBL" id="SHI94313.1"/>
    </source>
</evidence>
<organism evidence="3 4">
    <name type="scientific">Lutispora thermophila DSM 19022</name>
    <dbReference type="NCBI Taxonomy" id="1122184"/>
    <lineage>
        <taxon>Bacteria</taxon>
        <taxon>Bacillati</taxon>
        <taxon>Bacillota</taxon>
        <taxon>Clostridia</taxon>
        <taxon>Lutisporales</taxon>
        <taxon>Lutisporaceae</taxon>
        <taxon>Lutispora</taxon>
    </lineage>
</organism>
<dbReference type="InterPro" id="IPR036779">
    <property type="entry name" value="LysM_dom_sf"/>
</dbReference>
<keyword evidence="1" id="KW-0812">Transmembrane</keyword>
<keyword evidence="4" id="KW-1185">Reference proteome</keyword>
<dbReference type="STRING" id="1122184.SAMN02745176_01889"/>
<reference evidence="3 4" key="1">
    <citation type="submission" date="2016-11" db="EMBL/GenBank/DDBJ databases">
        <authorList>
            <person name="Jaros S."/>
            <person name="Januszkiewicz K."/>
            <person name="Wedrychowicz H."/>
        </authorList>
    </citation>
    <scope>NUCLEOTIDE SEQUENCE [LARGE SCALE GENOMIC DNA]</scope>
    <source>
        <strain evidence="3 4">DSM 19022</strain>
    </source>
</reference>
<keyword evidence="1" id="KW-0472">Membrane</keyword>